<keyword evidence="3" id="KW-1185">Reference proteome</keyword>
<evidence type="ECO:0000313" key="2">
    <source>
        <dbReference type="EMBL" id="WAH35786.1"/>
    </source>
</evidence>
<organism evidence="2 3">
    <name type="scientific">Alicyclobacillus dauci</name>
    <dbReference type="NCBI Taxonomy" id="1475485"/>
    <lineage>
        <taxon>Bacteria</taxon>
        <taxon>Bacillati</taxon>
        <taxon>Bacillota</taxon>
        <taxon>Bacilli</taxon>
        <taxon>Bacillales</taxon>
        <taxon>Alicyclobacillaceae</taxon>
        <taxon>Alicyclobacillus</taxon>
    </lineage>
</organism>
<reference evidence="2" key="1">
    <citation type="submission" date="2022-08" db="EMBL/GenBank/DDBJ databases">
        <title>Alicyclobacillus dauci DSM2870, complete genome.</title>
        <authorList>
            <person name="Wang Q."/>
            <person name="Cai R."/>
            <person name="Wang Z."/>
        </authorList>
    </citation>
    <scope>NUCLEOTIDE SEQUENCE</scope>
    <source>
        <strain evidence="2">DSM 28700</strain>
    </source>
</reference>
<gene>
    <name evidence="2" type="ORF">NZD86_16130</name>
</gene>
<feature type="domain" description="UmuC" evidence="1">
    <location>
        <begin position="26"/>
        <end position="136"/>
    </location>
</feature>
<dbReference type="InterPro" id="IPR043502">
    <property type="entry name" value="DNA/RNA_pol_sf"/>
</dbReference>
<dbReference type="Pfam" id="PF00817">
    <property type="entry name" value="IMS"/>
    <property type="match status" value="1"/>
</dbReference>
<proteinExistence type="predicted"/>
<dbReference type="EMBL" id="CP104064">
    <property type="protein sequence ID" value="WAH35786.1"/>
    <property type="molecule type" value="Genomic_DNA"/>
</dbReference>
<accession>A0ABY6Z0M8</accession>
<sequence length="410" mass="45855">MKYTLFGQGEGLSGDAKTAYVTVSDDVIVDASVSAMKAGIRLGWPLKTALAMLPHVLVCTYPESPTPAMQAIYRTLWSISPFLCTTTMHNAFFLQIPGEKPPVAEVRQLLLDMEQHLTEEQRFRVGLAENPFLAQALVAWSRIERVEGALYVRVRRQQLLISPAVAGCLRGADALDTSWSEQMPIAAIWFISKADREALQGLGIHRLGDLSNVTDTLLAAHFGKESWLWRRTLEQTPGGQVQVNYPPVERRMSWRAPIGEDSTTDVVETLLNSMATTLCLELQKASAGALGLGLSWRTEEGRGCYEQMAKQPVYQPFSLVAQLSPGRFQIVGERLSSLDVYVFELRPLESVQSGFLLYDNAFYPISTKSKADLEEVRTHLMRKFPKQIKMGAKPTFREQRLDAIREGRFS</sequence>
<dbReference type="SUPFAM" id="SSF56672">
    <property type="entry name" value="DNA/RNA polymerases"/>
    <property type="match status" value="1"/>
</dbReference>
<evidence type="ECO:0000313" key="3">
    <source>
        <dbReference type="Proteomes" id="UP001164803"/>
    </source>
</evidence>
<dbReference type="Gene3D" id="1.10.150.20">
    <property type="entry name" value="5' to 3' exonuclease, C-terminal subdomain"/>
    <property type="match status" value="1"/>
</dbReference>
<evidence type="ECO:0000259" key="1">
    <source>
        <dbReference type="Pfam" id="PF00817"/>
    </source>
</evidence>
<dbReference type="InterPro" id="IPR001126">
    <property type="entry name" value="UmuC"/>
</dbReference>
<dbReference type="RefSeq" id="WP_268043068.1">
    <property type="nucleotide sequence ID" value="NZ_CP104064.1"/>
</dbReference>
<protein>
    <recommendedName>
        <fullName evidence="1">UmuC domain-containing protein</fullName>
    </recommendedName>
</protein>
<name>A0ABY6Z0M8_9BACL</name>
<dbReference type="Proteomes" id="UP001164803">
    <property type="component" value="Chromosome"/>
</dbReference>